<dbReference type="PRINTS" id="PR01333">
    <property type="entry name" value="2POREKCHANEL"/>
</dbReference>
<feature type="transmembrane region" description="Helical" evidence="9">
    <location>
        <begin position="182"/>
        <end position="199"/>
    </location>
</feature>
<dbReference type="Proteomes" id="UP000095285">
    <property type="component" value="Unassembled WGS sequence"/>
</dbReference>
<feature type="transmembrane region" description="Helical" evidence="9">
    <location>
        <begin position="348"/>
        <end position="371"/>
    </location>
</feature>
<keyword evidence="5 8" id="KW-0406">Ion transport</keyword>
<dbReference type="GO" id="GO:0005886">
    <property type="term" value="C:plasma membrane"/>
    <property type="evidence" value="ECO:0007669"/>
    <property type="project" value="TreeGrafter"/>
</dbReference>
<evidence type="ECO:0000259" key="10">
    <source>
        <dbReference type="Pfam" id="PF07885"/>
    </source>
</evidence>
<comment type="similarity">
    <text evidence="8">Belongs to the two pore domain potassium channel (TC 1.A.1.8) family.</text>
</comment>
<dbReference type="AlphaFoldDB" id="A0A1I7V7V6"/>
<feature type="transmembrane region" description="Helical" evidence="9">
    <location>
        <begin position="211"/>
        <end position="230"/>
    </location>
</feature>
<proteinExistence type="inferred from homology"/>
<evidence type="ECO:0000256" key="3">
    <source>
        <dbReference type="ARBA" id="ARBA00022692"/>
    </source>
</evidence>
<evidence type="ECO:0000256" key="9">
    <source>
        <dbReference type="SAM" id="Phobius"/>
    </source>
</evidence>
<keyword evidence="6 9" id="KW-0472">Membrane</keyword>
<feature type="domain" description="Potassium channel" evidence="10">
    <location>
        <begin position="187"/>
        <end position="264"/>
    </location>
</feature>
<protein>
    <submittedName>
        <fullName evidence="12">Ion_trans_2 domain-containing protein</fullName>
    </submittedName>
</protein>
<dbReference type="GO" id="GO:0015271">
    <property type="term" value="F:outward rectifier potassium channel activity"/>
    <property type="evidence" value="ECO:0007669"/>
    <property type="project" value="TreeGrafter"/>
</dbReference>
<keyword evidence="7 8" id="KW-0407">Ion channel</keyword>
<dbReference type="PANTHER" id="PTHR11003:SF86">
    <property type="entry name" value="POTASSIUM CHANNEL DOMAIN-CONTAINING PROTEIN"/>
    <property type="match status" value="1"/>
</dbReference>
<dbReference type="GO" id="GO:0030322">
    <property type="term" value="P:stabilization of membrane potential"/>
    <property type="evidence" value="ECO:0007669"/>
    <property type="project" value="TreeGrafter"/>
</dbReference>
<organism evidence="11 12">
    <name type="scientific">Loa loa</name>
    <name type="common">Eye worm</name>
    <name type="synonym">Filaria loa</name>
    <dbReference type="NCBI Taxonomy" id="7209"/>
    <lineage>
        <taxon>Eukaryota</taxon>
        <taxon>Metazoa</taxon>
        <taxon>Ecdysozoa</taxon>
        <taxon>Nematoda</taxon>
        <taxon>Chromadorea</taxon>
        <taxon>Rhabditida</taxon>
        <taxon>Spirurina</taxon>
        <taxon>Spiruromorpha</taxon>
        <taxon>Filarioidea</taxon>
        <taxon>Onchocercidae</taxon>
        <taxon>Loa</taxon>
    </lineage>
</organism>
<keyword evidence="3 8" id="KW-0812">Transmembrane</keyword>
<evidence type="ECO:0000313" key="11">
    <source>
        <dbReference type="Proteomes" id="UP000095285"/>
    </source>
</evidence>
<dbReference type="InterPro" id="IPR013099">
    <property type="entry name" value="K_chnl_dom"/>
</dbReference>
<comment type="subcellular location">
    <subcellularLocation>
        <location evidence="1">Membrane</location>
        <topology evidence="1">Multi-pass membrane protein</topology>
    </subcellularLocation>
</comment>
<dbReference type="eggNOG" id="KOG1418">
    <property type="taxonomic scope" value="Eukaryota"/>
</dbReference>
<dbReference type="WBParaSite" id="EN70_10807">
    <property type="protein sequence ID" value="EN70_10807"/>
    <property type="gene ID" value="EN70_10807"/>
</dbReference>
<accession>A0A1I7V7V6</accession>
<dbReference type="SUPFAM" id="SSF81324">
    <property type="entry name" value="Voltage-gated potassium channels"/>
    <property type="match status" value="2"/>
</dbReference>
<evidence type="ECO:0000256" key="2">
    <source>
        <dbReference type="ARBA" id="ARBA00022448"/>
    </source>
</evidence>
<feature type="transmembrane region" description="Helical" evidence="9">
    <location>
        <begin position="242"/>
        <end position="270"/>
    </location>
</feature>
<reference evidence="11" key="1">
    <citation type="submission" date="2012-04" db="EMBL/GenBank/DDBJ databases">
        <title>The Genome Sequence of Loa loa.</title>
        <authorList>
            <consortium name="The Broad Institute Genome Sequencing Platform"/>
            <consortium name="Broad Institute Genome Sequencing Center for Infectious Disease"/>
            <person name="Nutman T.B."/>
            <person name="Fink D.L."/>
            <person name="Russ C."/>
            <person name="Young S."/>
            <person name="Zeng Q."/>
            <person name="Gargeya S."/>
            <person name="Alvarado L."/>
            <person name="Berlin A."/>
            <person name="Chapman S.B."/>
            <person name="Chen Z."/>
            <person name="Freedman E."/>
            <person name="Gellesch M."/>
            <person name="Goldberg J."/>
            <person name="Griggs A."/>
            <person name="Gujja S."/>
            <person name="Heilman E.R."/>
            <person name="Heiman D."/>
            <person name="Howarth C."/>
            <person name="Mehta T."/>
            <person name="Neiman D."/>
            <person name="Pearson M."/>
            <person name="Roberts A."/>
            <person name="Saif S."/>
            <person name="Shea T."/>
            <person name="Shenoy N."/>
            <person name="Sisk P."/>
            <person name="Stolte C."/>
            <person name="Sykes S."/>
            <person name="White J."/>
            <person name="Yandava C."/>
            <person name="Haas B."/>
            <person name="Henn M.R."/>
            <person name="Nusbaum C."/>
            <person name="Birren B."/>
        </authorList>
    </citation>
    <scope>NUCLEOTIDE SEQUENCE [LARGE SCALE GENOMIC DNA]</scope>
</reference>
<sequence>MIMNDYDDDVFIGVTSNLSTKMQNECLTSNLPGYICNSDILQFPVTNDKINFHNANMPDVSKELPNPITISTISNGSSDNSLVPVKFELSFECNDEAIDTNNLLYNDYFREESDETFNFYELLMRIHYPFKKTRALSQLEKFKNYWENYSFYAIWRKKFIEDHSCQEQDLWKEFFVESVPHLLINLFLTFYVIGGAIAFQLIDESIKDEKFYSVIQFTFTTIATVGYGNIVPTTDASKLFCIFYTLVGVPLLFLSLTNIGQFIAEGYWIFLASLQRTQCIDAPDERRLPLSIVVTLLLTHSIIGGLLFHFWIDQMPVIPAIYFSFVSITTIGYGDITPTPNDAIQTLIIVLYLAIGMVIMSTFVASLYNYLRRLHYLGRNFSGAAHVEVWFGGTKMSVSELLYIVADEFNVSPKMLYEVLHDLDHIITEATDPKIKLNIEENRQNRQNRISRSENCKFREYFDSNGIRMVEIKDSLKPENTHVMIKTDSTNCLNKIPEDQRENVMQALGMFHHVVKTKSNLTTKRRSSSVSTKLHFVNNHSSAEPG</sequence>
<dbReference type="GO" id="GO:0022841">
    <property type="term" value="F:potassium ion leak channel activity"/>
    <property type="evidence" value="ECO:0007669"/>
    <property type="project" value="TreeGrafter"/>
</dbReference>
<dbReference type="Gene3D" id="1.10.287.70">
    <property type="match status" value="1"/>
</dbReference>
<name>A0A1I7V7V6_LOALO</name>
<evidence type="ECO:0000313" key="12">
    <source>
        <dbReference type="WBParaSite" id="EN70_10807"/>
    </source>
</evidence>
<feature type="transmembrane region" description="Helical" evidence="9">
    <location>
        <begin position="290"/>
        <end position="311"/>
    </location>
</feature>
<dbReference type="InterPro" id="IPR003280">
    <property type="entry name" value="2pore_dom_K_chnl"/>
</dbReference>
<keyword evidence="11" id="KW-1185">Reference proteome</keyword>
<feature type="domain" description="Potassium channel" evidence="10">
    <location>
        <begin position="297"/>
        <end position="372"/>
    </location>
</feature>
<keyword evidence="2 8" id="KW-0813">Transport</keyword>
<dbReference type="Pfam" id="PF07885">
    <property type="entry name" value="Ion_trans_2"/>
    <property type="match status" value="2"/>
</dbReference>
<evidence type="ECO:0000256" key="1">
    <source>
        <dbReference type="ARBA" id="ARBA00004141"/>
    </source>
</evidence>
<evidence type="ECO:0000256" key="6">
    <source>
        <dbReference type="ARBA" id="ARBA00023136"/>
    </source>
</evidence>
<evidence type="ECO:0000256" key="8">
    <source>
        <dbReference type="RuleBase" id="RU003857"/>
    </source>
</evidence>
<evidence type="ECO:0000256" key="7">
    <source>
        <dbReference type="ARBA" id="ARBA00023303"/>
    </source>
</evidence>
<evidence type="ECO:0000256" key="4">
    <source>
        <dbReference type="ARBA" id="ARBA00022989"/>
    </source>
</evidence>
<dbReference type="PANTHER" id="PTHR11003">
    <property type="entry name" value="POTASSIUM CHANNEL, SUBFAMILY K"/>
    <property type="match status" value="1"/>
</dbReference>
<keyword evidence="4 9" id="KW-1133">Transmembrane helix</keyword>
<evidence type="ECO:0000256" key="5">
    <source>
        <dbReference type="ARBA" id="ARBA00023065"/>
    </source>
</evidence>
<reference evidence="12" key="2">
    <citation type="submission" date="2016-11" db="UniProtKB">
        <authorList>
            <consortium name="WormBaseParasite"/>
        </authorList>
    </citation>
    <scope>IDENTIFICATION</scope>
</reference>
<feature type="transmembrane region" description="Helical" evidence="9">
    <location>
        <begin position="317"/>
        <end position="336"/>
    </location>
</feature>